<feature type="transmembrane region" description="Helical" evidence="6">
    <location>
        <begin position="522"/>
        <end position="543"/>
    </location>
</feature>
<gene>
    <name evidence="7" type="ORF">USDA257_c26720</name>
</gene>
<keyword evidence="5 6" id="KW-0472">Membrane</keyword>
<feature type="transmembrane region" description="Helical" evidence="6">
    <location>
        <begin position="238"/>
        <end position="258"/>
    </location>
</feature>
<dbReference type="PIRSF" id="PIRSF006060">
    <property type="entry name" value="AA_transporter"/>
    <property type="match status" value="1"/>
</dbReference>
<sequence>MRHRHWLVTPPQLFASERLLAGSVLFETRATEAIRARLTRGALEAPASLCLLGRNRSEHPRKATAMADDSKQHEGGVIYHIPGQEYFSIRELRRHAGVFSLWALGVGAVISGDFSGWNLGFAVGGWGGMFIGTILITIMYLGLTYSIAEMSPALPHTGGAYSFARTAFGPWGGFITGVAENIEYVLTPAVVVFFIGAYLTGIFETPQYFQPVWWLIGYIVFVGLNVRGVELSFKVTVIVTLIALAILVFFFLSAIPFIDFSRYAMNVGVDPATGTAVELPEGGGPFLPFGIYGVLASMPFAVWLFLAIEQLPLAAEESVDPRRDMPKGIMLGMFTLIATGFLVLIINPAIPDGAFKLGSSGEPILDGFRAIYGTGWAKILSLFAVAGLIASFHAIIFAFGRQIYSLSRAGYFPHFLSVTHGAHKTPNTALVAGALVGYLVMLVVWFTQGGEQAGSFIGGVLLNMAVFGAMFSYLLQGLTFIQLRRAFPNIERPYRSPFGIPGAALTVVIALVTIAFQLADPLYQRGIIGVAIWYALAIVYFAAYGRKTLVYSPEEDFAVRQREGAASM</sequence>
<feature type="transmembrane region" description="Helical" evidence="6">
    <location>
        <begin position="96"/>
        <end position="117"/>
    </location>
</feature>
<organism evidence="7 8">
    <name type="scientific">Sinorhizobium fredii (strain USDA 257)</name>
    <dbReference type="NCBI Taxonomy" id="1185652"/>
    <lineage>
        <taxon>Bacteria</taxon>
        <taxon>Pseudomonadati</taxon>
        <taxon>Pseudomonadota</taxon>
        <taxon>Alphaproteobacteria</taxon>
        <taxon>Hyphomicrobiales</taxon>
        <taxon>Rhizobiaceae</taxon>
        <taxon>Sinorhizobium/Ensifer group</taxon>
        <taxon>Sinorhizobium</taxon>
    </lineage>
</organism>
<dbReference type="InterPro" id="IPR050367">
    <property type="entry name" value="APC_superfamily"/>
</dbReference>
<evidence type="ECO:0000256" key="2">
    <source>
        <dbReference type="ARBA" id="ARBA00022475"/>
    </source>
</evidence>
<dbReference type="HOGENOM" id="CLU_007946_5_0_5"/>
<protein>
    <submittedName>
        <fullName evidence="7">Amino acid permease-associated region</fullName>
    </submittedName>
</protein>
<dbReference type="PANTHER" id="PTHR42770">
    <property type="entry name" value="AMINO ACID TRANSPORTER-RELATED"/>
    <property type="match status" value="1"/>
</dbReference>
<feature type="transmembrane region" description="Helical" evidence="6">
    <location>
        <begin position="123"/>
        <end position="143"/>
    </location>
</feature>
<keyword evidence="3 6" id="KW-0812">Transmembrane</keyword>
<dbReference type="GO" id="GO:0022857">
    <property type="term" value="F:transmembrane transporter activity"/>
    <property type="evidence" value="ECO:0007669"/>
    <property type="project" value="InterPro"/>
</dbReference>
<feature type="transmembrane region" description="Helical" evidence="6">
    <location>
        <begin position="329"/>
        <end position="350"/>
    </location>
</feature>
<feature type="transmembrane region" description="Helical" evidence="6">
    <location>
        <begin position="496"/>
        <end position="516"/>
    </location>
</feature>
<keyword evidence="2" id="KW-1003">Cell membrane</keyword>
<keyword evidence="4 6" id="KW-1133">Transmembrane helix</keyword>
<evidence type="ECO:0000256" key="4">
    <source>
        <dbReference type="ARBA" id="ARBA00022989"/>
    </source>
</evidence>
<accession>I3X5U0</accession>
<dbReference type="KEGG" id="sfd:USDA257_c26720"/>
<evidence type="ECO:0000313" key="8">
    <source>
        <dbReference type="Proteomes" id="UP000006180"/>
    </source>
</evidence>
<feature type="transmembrane region" description="Helical" evidence="6">
    <location>
        <begin position="184"/>
        <end position="202"/>
    </location>
</feature>
<comment type="subcellular location">
    <subcellularLocation>
        <location evidence="1">Cell membrane</location>
        <topology evidence="1">Multi-pass membrane protein</topology>
    </subcellularLocation>
</comment>
<name>I3X5U0_SINF2</name>
<feature type="transmembrane region" description="Helical" evidence="6">
    <location>
        <begin position="208"/>
        <end position="226"/>
    </location>
</feature>
<dbReference type="Pfam" id="PF13520">
    <property type="entry name" value="AA_permease_2"/>
    <property type="match status" value="1"/>
</dbReference>
<dbReference type="STRING" id="1185652.USDA257_c26720"/>
<feature type="transmembrane region" description="Helical" evidence="6">
    <location>
        <begin position="289"/>
        <end position="308"/>
    </location>
</feature>
<evidence type="ECO:0000256" key="6">
    <source>
        <dbReference type="SAM" id="Phobius"/>
    </source>
</evidence>
<dbReference type="Proteomes" id="UP000006180">
    <property type="component" value="Chromosome"/>
</dbReference>
<evidence type="ECO:0000256" key="3">
    <source>
        <dbReference type="ARBA" id="ARBA00022692"/>
    </source>
</evidence>
<feature type="transmembrane region" description="Helical" evidence="6">
    <location>
        <begin position="429"/>
        <end position="447"/>
    </location>
</feature>
<dbReference type="PANTHER" id="PTHR42770:SF7">
    <property type="entry name" value="MEMBRANE PROTEIN"/>
    <property type="match status" value="1"/>
</dbReference>
<evidence type="ECO:0000256" key="5">
    <source>
        <dbReference type="ARBA" id="ARBA00023136"/>
    </source>
</evidence>
<feature type="transmembrane region" description="Helical" evidence="6">
    <location>
        <begin position="370"/>
        <end position="399"/>
    </location>
</feature>
<evidence type="ECO:0000313" key="7">
    <source>
        <dbReference type="EMBL" id="AFL51246.1"/>
    </source>
</evidence>
<dbReference type="PATRIC" id="fig|1185652.3.peg.2766"/>
<feature type="transmembrane region" description="Helical" evidence="6">
    <location>
        <begin position="453"/>
        <end position="475"/>
    </location>
</feature>
<dbReference type="GO" id="GO:0005886">
    <property type="term" value="C:plasma membrane"/>
    <property type="evidence" value="ECO:0007669"/>
    <property type="project" value="UniProtKB-SubCell"/>
</dbReference>
<proteinExistence type="predicted"/>
<dbReference type="eggNOG" id="COG0531">
    <property type="taxonomic scope" value="Bacteria"/>
</dbReference>
<dbReference type="Gene3D" id="1.20.1740.10">
    <property type="entry name" value="Amino acid/polyamine transporter I"/>
    <property type="match status" value="1"/>
</dbReference>
<reference evidence="7 8" key="1">
    <citation type="journal article" date="2012" name="J. Bacteriol.">
        <title>Complete genome sequence of the broad-host-range strain Sinorhizobium fredii USDA257.</title>
        <authorList>
            <person name="Schuldes J."/>
            <person name="Rodriguez Orbegoso M."/>
            <person name="Schmeisser C."/>
            <person name="Krishnan H.B."/>
            <person name="Daniel R."/>
            <person name="Streit W.R."/>
        </authorList>
    </citation>
    <scope>NUCLEOTIDE SEQUENCE [LARGE SCALE GENOMIC DNA]</scope>
    <source>
        <strain evidence="7 8">USDA 257</strain>
    </source>
</reference>
<evidence type="ECO:0000256" key="1">
    <source>
        <dbReference type="ARBA" id="ARBA00004651"/>
    </source>
</evidence>
<dbReference type="AlphaFoldDB" id="I3X5U0"/>
<dbReference type="EMBL" id="CP003563">
    <property type="protein sequence ID" value="AFL51246.1"/>
    <property type="molecule type" value="Genomic_DNA"/>
</dbReference>
<dbReference type="InterPro" id="IPR002293">
    <property type="entry name" value="AA/rel_permease1"/>
</dbReference>